<keyword evidence="3" id="KW-1185">Reference proteome</keyword>
<feature type="compositionally biased region" description="Pro residues" evidence="1">
    <location>
        <begin position="171"/>
        <end position="182"/>
    </location>
</feature>
<dbReference type="Proteomes" id="UP000736335">
    <property type="component" value="Unassembled WGS sequence"/>
</dbReference>
<dbReference type="AlphaFoldDB" id="A0A9P6L4G9"/>
<feature type="compositionally biased region" description="Pro residues" evidence="1">
    <location>
        <begin position="232"/>
        <end position="242"/>
    </location>
</feature>
<proteinExistence type="predicted"/>
<evidence type="ECO:0000313" key="3">
    <source>
        <dbReference type="Proteomes" id="UP000736335"/>
    </source>
</evidence>
<feature type="compositionally biased region" description="Basic and acidic residues" evidence="1">
    <location>
        <begin position="287"/>
        <end position="296"/>
    </location>
</feature>
<feature type="compositionally biased region" description="Pro residues" evidence="1">
    <location>
        <begin position="93"/>
        <end position="106"/>
    </location>
</feature>
<feature type="compositionally biased region" description="Polar residues" evidence="1">
    <location>
        <begin position="297"/>
        <end position="306"/>
    </location>
</feature>
<reference evidence="2" key="2">
    <citation type="submission" date="2020-11" db="EMBL/GenBank/DDBJ databases">
        <authorList>
            <consortium name="DOE Joint Genome Institute"/>
            <person name="Kuo A."/>
            <person name="Miyauchi S."/>
            <person name="Kiss E."/>
            <person name="Drula E."/>
            <person name="Kohler A."/>
            <person name="Sanchez-Garcia M."/>
            <person name="Andreopoulos B."/>
            <person name="Barry K.W."/>
            <person name="Bonito G."/>
            <person name="Buee M."/>
            <person name="Carver A."/>
            <person name="Chen C."/>
            <person name="Cichocki N."/>
            <person name="Clum A."/>
            <person name="Culley D."/>
            <person name="Crous P.W."/>
            <person name="Fauchery L."/>
            <person name="Girlanda M."/>
            <person name="Hayes R."/>
            <person name="Keri Z."/>
            <person name="Labutti K."/>
            <person name="Lipzen A."/>
            <person name="Lombard V."/>
            <person name="Magnuson J."/>
            <person name="Maillard F."/>
            <person name="Morin E."/>
            <person name="Murat C."/>
            <person name="Nolan M."/>
            <person name="Ohm R."/>
            <person name="Pangilinan J."/>
            <person name="Pereira M."/>
            <person name="Perotto S."/>
            <person name="Peter M."/>
            <person name="Riley R."/>
            <person name="Sitrit Y."/>
            <person name="Stielow B."/>
            <person name="Szollosi G."/>
            <person name="Zifcakova L."/>
            <person name="Stursova M."/>
            <person name="Spatafora J.W."/>
            <person name="Tedersoo L."/>
            <person name="Vaario L.-M."/>
            <person name="Yamada A."/>
            <person name="Yan M."/>
            <person name="Wang P."/>
            <person name="Xu J."/>
            <person name="Bruns T."/>
            <person name="Baldrian P."/>
            <person name="Vilgalys R."/>
            <person name="Henrissat B."/>
            <person name="Grigoriev I.V."/>
            <person name="Hibbett D."/>
            <person name="Nagy L.G."/>
            <person name="Martin F.M."/>
        </authorList>
    </citation>
    <scope>NUCLEOTIDE SEQUENCE</scope>
    <source>
        <strain evidence="2">UH-Tt-Lm1</strain>
    </source>
</reference>
<feature type="region of interest" description="Disordered" evidence="1">
    <location>
        <begin position="1"/>
        <end position="47"/>
    </location>
</feature>
<protein>
    <submittedName>
        <fullName evidence="2">Uncharacterized protein</fullName>
    </submittedName>
</protein>
<dbReference type="Gene3D" id="6.10.250.1800">
    <property type="match status" value="1"/>
</dbReference>
<feature type="compositionally biased region" description="Low complexity" evidence="1">
    <location>
        <begin position="211"/>
        <end position="221"/>
    </location>
</feature>
<evidence type="ECO:0000313" key="2">
    <source>
        <dbReference type="EMBL" id="KAF9782910.1"/>
    </source>
</evidence>
<feature type="compositionally biased region" description="Pro residues" evidence="1">
    <location>
        <begin position="199"/>
        <end position="210"/>
    </location>
</feature>
<accession>A0A9P6L4G9</accession>
<dbReference type="InterPro" id="IPR003903">
    <property type="entry name" value="UIM_dom"/>
</dbReference>
<sequence length="809" mass="87543">MDRPAVHRSSLPQSWSQPYPHSAPPNHNHPRPPAPLYPHDQHNPYTAPALYPTVVSQQMPHRYAQPVPNQLIPGGYAARPRAKSFVADHNPYTGPPPPVPHFPSPQFPQAQHFPHITVPPPRPPAFQPTYPSYQPSSPSNQTQDAVVPIRPAPMSARRSSSSPAVNRIPPQNAPPPVPPLPPTYQSNNPQSAAQRTSPVHPPPPSIPIPSPSYSYRSDSSPLYESPYETASPVPPPHFPTGSPPRFESDVKRAPVDDEEEALALAIALSEKELKEQSGMSSQEEDDIARAIEESMKHASSWSTPVSTAGAGPSTFPQTTSPVSFPSPLPVSEPPVSPQMSLAPSHPPHSSASRPTSKASSPLMRPAKSSTDDDEAFAGRIAEEEERSAAAGPSNHGPQPPVFPSSETTIYPSPPPSTSSRKRQDVQRPKFSIVNSDSDPPPPLYHHVVSARTSVPEKSSPISPVNHSSLGRSSSASAVTPTSSRHSPIPAQPDKSLGNRSQSLNTVPISPSSAEPIPPVPTIPTPFQIVEEPYDAPPGDSPSSSANPVPANSFIDSQLLYGVSLGFNPPQISSIKTTLKGGVPNVISLPTGRYVPFHIQAPDWRHLLKMMARLSGSRIEPAVEVLAASKQEPKLRTVVQFVKVNATSQDWRTVIYMTIDNPSPSNAPHKFSNGDVNTLPWSYNATPLPPLLRDGPDTPVSKYYTIPATSSTPYPTLPISFPNMAMYLASAVEDSRRMAHDNSGGMKRLAKTLDMLYPAQVELGMEDDEPDKPTGVVNMFRNVFGRGRRDQRRNDDNYADLVTPFVPEWG</sequence>
<reference evidence="2" key="1">
    <citation type="journal article" date="2020" name="Nat. Commun.">
        <title>Large-scale genome sequencing of mycorrhizal fungi provides insights into the early evolution of symbiotic traits.</title>
        <authorList>
            <person name="Miyauchi S."/>
            <person name="Kiss E."/>
            <person name="Kuo A."/>
            <person name="Drula E."/>
            <person name="Kohler A."/>
            <person name="Sanchez-Garcia M."/>
            <person name="Morin E."/>
            <person name="Andreopoulos B."/>
            <person name="Barry K.W."/>
            <person name="Bonito G."/>
            <person name="Buee M."/>
            <person name="Carver A."/>
            <person name="Chen C."/>
            <person name="Cichocki N."/>
            <person name="Clum A."/>
            <person name="Culley D."/>
            <person name="Crous P.W."/>
            <person name="Fauchery L."/>
            <person name="Girlanda M."/>
            <person name="Hayes R.D."/>
            <person name="Keri Z."/>
            <person name="LaButti K."/>
            <person name="Lipzen A."/>
            <person name="Lombard V."/>
            <person name="Magnuson J."/>
            <person name="Maillard F."/>
            <person name="Murat C."/>
            <person name="Nolan M."/>
            <person name="Ohm R.A."/>
            <person name="Pangilinan J."/>
            <person name="Pereira M.F."/>
            <person name="Perotto S."/>
            <person name="Peter M."/>
            <person name="Pfister S."/>
            <person name="Riley R."/>
            <person name="Sitrit Y."/>
            <person name="Stielow J.B."/>
            <person name="Szollosi G."/>
            <person name="Zifcakova L."/>
            <person name="Stursova M."/>
            <person name="Spatafora J.W."/>
            <person name="Tedersoo L."/>
            <person name="Vaario L.M."/>
            <person name="Yamada A."/>
            <person name="Yan M."/>
            <person name="Wang P."/>
            <person name="Xu J."/>
            <person name="Bruns T."/>
            <person name="Baldrian P."/>
            <person name="Vilgalys R."/>
            <person name="Dunand C."/>
            <person name="Henrissat B."/>
            <person name="Grigoriev I.V."/>
            <person name="Hibbett D."/>
            <person name="Nagy L.G."/>
            <person name="Martin F.M."/>
        </authorList>
    </citation>
    <scope>NUCLEOTIDE SEQUENCE</scope>
    <source>
        <strain evidence="2">UH-Tt-Lm1</strain>
    </source>
</reference>
<feature type="region of interest" description="Disordered" evidence="1">
    <location>
        <begin position="272"/>
        <end position="548"/>
    </location>
</feature>
<dbReference type="PRINTS" id="PR01217">
    <property type="entry name" value="PRICHEXTENSN"/>
</dbReference>
<evidence type="ECO:0000256" key="1">
    <source>
        <dbReference type="SAM" id="MobiDB-lite"/>
    </source>
</evidence>
<feature type="compositionally biased region" description="Basic and acidic residues" evidence="1">
    <location>
        <begin position="246"/>
        <end position="255"/>
    </location>
</feature>
<feature type="compositionally biased region" description="Low complexity" evidence="1">
    <location>
        <begin position="127"/>
        <end position="143"/>
    </location>
</feature>
<dbReference type="EMBL" id="WIUZ02000011">
    <property type="protein sequence ID" value="KAF9782910.1"/>
    <property type="molecule type" value="Genomic_DNA"/>
</dbReference>
<feature type="compositionally biased region" description="Pro residues" evidence="1">
    <location>
        <begin position="324"/>
        <end position="336"/>
    </location>
</feature>
<feature type="compositionally biased region" description="Pro residues" evidence="1">
    <location>
        <begin position="117"/>
        <end position="126"/>
    </location>
</feature>
<organism evidence="2 3">
    <name type="scientific">Thelephora terrestris</name>
    <dbReference type="NCBI Taxonomy" id="56493"/>
    <lineage>
        <taxon>Eukaryota</taxon>
        <taxon>Fungi</taxon>
        <taxon>Dikarya</taxon>
        <taxon>Basidiomycota</taxon>
        <taxon>Agaricomycotina</taxon>
        <taxon>Agaricomycetes</taxon>
        <taxon>Thelephorales</taxon>
        <taxon>Thelephoraceae</taxon>
        <taxon>Thelephora</taxon>
    </lineage>
</organism>
<feature type="compositionally biased region" description="Polar residues" evidence="1">
    <location>
        <begin position="450"/>
        <end position="466"/>
    </location>
</feature>
<comment type="caution">
    <text evidence="2">The sequence shown here is derived from an EMBL/GenBank/DDBJ whole genome shotgun (WGS) entry which is preliminary data.</text>
</comment>
<dbReference type="SMART" id="SM00726">
    <property type="entry name" value="UIM"/>
    <property type="match status" value="2"/>
</dbReference>
<dbReference type="PROSITE" id="PS50330">
    <property type="entry name" value="UIM"/>
    <property type="match status" value="2"/>
</dbReference>
<feature type="compositionally biased region" description="Polar residues" evidence="1">
    <location>
        <begin position="183"/>
        <end position="196"/>
    </location>
</feature>
<feature type="region of interest" description="Disordered" evidence="1">
    <location>
        <begin position="80"/>
        <end position="257"/>
    </location>
</feature>
<dbReference type="OrthoDB" id="3269480at2759"/>
<feature type="compositionally biased region" description="Low complexity" evidence="1">
    <location>
        <begin position="152"/>
        <end position="164"/>
    </location>
</feature>
<feature type="compositionally biased region" description="Low complexity" evidence="1">
    <location>
        <begin position="467"/>
        <end position="483"/>
    </location>
</feature>
<feature type="compositionally biased region" description="Low complexity" evidence="1">
    <location>
        <begin position="340"/>
        <end position="361"/>
    </location>
</feature>
<name>A0A9P6L4G9_9AGAM</name>
<gene>
    <name evidence="2" type="ORF">BJ322DRAFT_1126616</name>
</gene>